<dbReference type="PRINTS" id="PR00510">
    <property type="entry name" value="NEBULIN"/>
</dbReference>
<proteinExistence type="predicted"/>
<dbReference type="PANTHER" id="PTHR11039">
    <property type="entry name" value="NEBULIN"/>
    <property type="match status" value="1"/>
</dbReference>
<dbReference type="GO" id="GO:0051015">
    <property type="term" value="F:actin filament binding"/>
    <property type="evidence" value="ECO:0007669"/>
    <property type="project" value="InterPro"/>
</dbReference>
<dbReference type="PROSITE" id="PS51216">
    <property type="entry name" value="NEBULIN"/>
    <property type="match status" value="4"/>
</dbReference>
<evidence type="ECO:0000256" key="1">
    <source>
        <dbReference type="ARBA" id="ARBA00022737"/>
    </source>
</evidence>
<dbReference type="Proteomes" id="UP000335636">
    <property type="component" value="Unassembled WGS sequence"/>
</dbReference>
<feature type="region of interest" description="Disordered" evidence="3">
    <location>
        <begin position="1"/>
        <end position="20"/>
    </location>
</feature>
<feature type="compositionally biased region" description="Basic and acidic residues" evidence="3">
    <location>
        <begin position="7"/>
        <end position="17"/>
    </location>
</feature>
<dbReference type="PANTHER" id="PTHR11039:SF64">
    <property type="entry name" value="NEBULIN-RELATED-ANCHORING PROTEIN-LIKE"/>
    <property type="match status" value="1"/>
</dbReference>
<feature type="non-terminal residue" evidence="4">
    <location>
        <position position="215"/>
    </location>
</feature>
<accession>A0A5E4DCK3</accession>
<dbReference type="GO" id="GO:0071691">
    <property type="term" value="P:cardiac muscle thin filament assembly"/>
    <property type="evidence" value="ECO:0007669"/>
    <property type="project" value="TreeGrafter"/>
</dbReference>
<dbReference type="EMBL" id="CABDUW010012909">
    <property type="protein sequence ID" value="VTJ91994.1"/>
    <property type="molecule type" value="Genomic_DNA"/>
</dbReference>
<organism evidence="4 5">
    <name type="scientific">Marmota monax</name>
    <name type="common">Woodchuck</name>
    <dbReference type="NCBI Taxonomy" id="9995"/>
    <lineage>
        <taxon>Eukaryota</taxon>
        <taxon>Metazoa</taxon>
        <taxon>Chordata</taxon>
        <taxon>Craniata</taxon>
        <taxon>Vertebrata</taxon>
        <taxon>Euteleostomi</taxon>
        <taxon>Mammalia</taxon>
        <taxon>Eutheria</taxon>
        <taxon>Euarchontoglires</taxon>
        <taxon>Glires</taxon>
        <taxon>Rodentia</taxon>
        <taxon>Sciuromorpha</taxon>
        <taxon>Sciuridae</taxon>
        <taxon>Xerinae</taxon>
        <taxon>Marmotini</taxon>
        <taxon>Marmota</taxon>
    </lineage>
</organism>
<evidence type="ECO:0000256" key="2">
    <source>
        <dbReference type="ARBA" id="ARBA00023203"/>
    </source>
</evidence>
<evidence type="ECO:0008006" key="6">
    <source>
        <dbReference type="Google" id="ProtNLM"/>
    </source>
</evidence>
<dbReference type="Pfam" id="PF00880">
    <property type="entry name" value="Nebulin"/>
    <property type="match status" value="4"/>
</dbReference>
<gene>
    <name evidence="4" type="ORF">MONAX_5E022744</name>
</gene>
<dbReference type="InterPro" id="IPR013998">
    <property type="entry name" value="Nebulin-like"/>
</dbReference>
<dbReference type="InterPro" id="IPR055297">
    <property type="entry name" value="NEBU/NEBL"/>
</dbReference>
<dbReference type="SMART" id="SM00227">
    <property type="entry name" value="NEBU"/>
    <property type="match status" value="5"/>
</dbReference>
<keyword evidence="2" id="KW-0009">Actin-binding</keyword>
<protein>
    <recommendedName>
        <fullName evidence="6">Nebulin</fullName>
    </recommendedName>
</protein>
<keyword evidence="1" id="KW-0677">Repeat</keyword>
<evidence type="ECO:0000256" key="3">
    <source>
        <dbReference type="SAM" id="MobiDB-lite"/>
    </source>
</evidence>
<dbReference type="AlphaFoldDB" id="A0A5E4DCK3"/>
<name>A0A5E4DCK3_MARMO</name>
<dbReference type="GO" id="GO:0030018">
    <property type="term" value="C:Z disc"/>
    <property type="evidence" value="ECO:0007669"/>
    <property type="project" value="InterPro"/>
</dbReference>
<keyword evidence="5" id="KW-1185">Reference proteome</keyword>
<dbReference type="InterPro" id="IPR000900">
    <property type="entry name" value="Nebulin_repeat"/>
</dbReference>
<sequence>MNVAKLQSDREYKKNYENTKTSYHTPGDMVSITAAKMAQDVATNVNYKQPLHHYTYLPDAMSLEHTRNANQIQSDNVYKDEYNNFFKGIGWIPIGSLEVEKVKKAGDALNERKYRQHPDTIKFTSVPDSMGMVLAQQNTKQLSDLNYKVEGEKRKHKYTIDPELPQFIQAKVNALNMSDAHYKADWKKTLAKGYDLRPDAIPIVAAKSSRNIASD</sequence>
<comment type="caution">
    <text evidence="4">The sequence shown here is derived from an EMBL/GenBank/DDBJ whole genome shotgun (WGS) entry which is preliminary data.</text>
</comment>
<evidence type="ECO:0000313" key="5">
    <source>
        <dbReference type="Proteomes" id="UP000335636"/>
    </source>
</evidence>
<reference evidence="4" key="1">
    <citation type="submission" date="2019-04" db="EMBL/GenBank/DDBJ databases">
        <authorList>
            <person name="Alioto T."/>
            <person name="Alioto T."/>
        </authorList>
    </citation>
    <scope>NUCLEOTIDE SEQUENCE [LARGE SCALE GENOMIC DNA]</scope>
</reference>
<evidence type="ECO:0000313" key="4">
    <source>
        <dbReference type="EMBL" id="VTJ91994.1"/>
    </source>
</evidence>